<evidence type="ECO:0000313" key="3">
    <source>
        <dbReference type="Proteomes" id="UP000642809"/>
    </source>
</evidence>
<dbReference type="Pfam" id="PF01050">
    <property type="entry name" value="MannoseP_isomer"/>
    <property type="match status" value="1"/>
</dbReference>
<name>A0A8J3CZR6_9BACT</name>
<dbReference type="GO" id="GO:0005976">
    <property type="term" value="P:polysaccharide metabolic process"/>
    <property type="evidence" value="ECO:0007669"/>
    <property type="project" value="InterPro"/>
</dbReference>
<dbReference type="AlphaFoldDB" id="A0A8J3CZR6"/>
<dbReference type="InterPro" id="IPR014710">
    <property type="entry name" value="RmlC-like_jellyroll"/>
</dbReference>
<dbReference type="RefSeq" id="WP_189581939.1">
    <property type="nucleotide sequence ID" value="NZ_BMYF01000012.1"/>
</dbReference>
<gene>
    <name evidence="2" type="ORF">GCM10008106_21130</name>
</gene>
<dbReference type="InterPro" id="IPR001538">
    <property type="entry name" value="Man6P_isomerase-2_C"/>
</dbReference>
<evidence type="ECO:0000259" key="1">
    <source>
        <dbReference type="Pfam" id="PF01050"/>
    </source>
</evidence>
<sequence>MRQKKEVFALAEKLMKQLGFIVIKEDRDRPWGGFLVIDEAQAPAFAHQFFPEEDFESLKISKKLSPKILLVAPNKRLSWQYHFRRAEIWKCIDGEIAVATSLTDEESEIKHLKEGDKIKLQQGERHRLIGKSDWGMVAEIWQHTDASHPSDENDIVRLQDDFGR</sequence>
<comment type="caution">
    <text evidence="2">The sequence shown here is derived from an EMBL/GenBank/DDBJ whole genome shotgun (WGS) entry which is preliminary data.</text>
</comment>
<proteinExistence type="predicted"/>
<organism evidence="2 3">
    <name type="scientific">Mongoliitalea lutea</name>
    <dbReference type="NCBI Taxonomy" id="849756"/>
    <lineage>
        <taxon>Bacteria</taxon>
        <taxon>Pseudomonadati</taxon>
        <taxon>Bacteroidota</taxon>
        <taxon>Cytophagia</taxon>
        <taxon>Cytophagales</taxon>
        <taxon>Cyclobacteriaceae</taxon>
        <taxon>Mongoliitalea</taxon>
    </lineage>
</organism>
<evidence type="ECO:0000313" key="2">
    <source>
        <dbReference type="EMBL" id="GHB39774.1"/>
    </source>
</evidence>
<dbReference type="InterPro" id="IPR011051">
    <property type="entry name" value="RmlC_Cupin_sf"/>
</dbReference>
<feature type="domain" description="Mannose-6-phosphate isomerase type II C-terminal" evidence="1">
    <location>
        <begin position="49"/>
        <end position="160"/>
    </location>
</feature>
<keyword evidence="3" id="KW-1185">Reference proteome</keyword>
<dbReference type="SUPFAM" id="SSF51182">
    <property type="entry name" value="RmlC-like cupins"/>
    <property type="match status" value="1"/>
</dbReference>
<dbReference type="Proteomes" id="UP000642809">
    <property type="component" value="Unassembled WGS sequence"/>
</dbReference>
<reference evidence="2" key="1">
    <citation type="journal article" date="2014" name="Int. J. Syst. Evol. Microbiol.">
        <title>Complete genome sequence of Corynebacterium casei LMG S-19264T (=DSM 44701T), isolated from a smear-ripened cheese.</title>
        <authorList>
            <consortium name="US DOE Joint Genome Institute (JGI-PGF)"/>
            <person name="Walter F."/>
            <person name="Albersmeier A."/>
            <person name="Kalinowski J."/>
            <person name="Ruckert C."/>
        </authorList>
    </citation>
    <scope>NUCLEOTIDE SEQUENCE</scope>
    <source>
        <strain evidence="2">KCTC 23224</strain>
    </source>
</reference>
<protein>
    <recommendedName>
        <fullName evidence="1">Mannose-6-phosphate isomerase type II C-terminal domain-containing protein</fullName>
    </recommendedName>
</protein>
<dbReference type="GO" id="GO:0016779">
    <property type="term" value="F:nucleotidyltransferase activity"/>
    <property type="evidence" value="ECO:0007669"/>
    <property type="project" value="InterPro"/>
</dbReference>
<dbReference type="Gene3D" id="2.60.120.10">
    <property type="entry name" value="Jelly Rolls"/>
    <property type="match status" value="1"/>
</dbReference>
<accession>A0A8J3CZR6</accession>
<reference evidence="2" key="2">
    <citation type="submission" date="2020-09" db="EMBL/GenBank/DDBJ databases">
        <authorList>
            <person name="Sun Q."/>
            <person name="Kim S."/>
        </authorList>
    </citation>
    <scope>NUCLEOTIDE SEQUENCE</scope>
    <source>
        <strain evidence="2">KCTC 23224</strain>
    </source>
</reference>
<dbReference type="EMBL" id="BMYF01000012">
    <property type="protein sequence ID" value="GHB39774.1"/>
    <property type="molecule type" value="Genomic_DNA"/>
</dbReference>